<gene>
    <name evidence="2" type="ORF">B0T15DRAFT_539243</name>
</gene>
<sequence length="177" mass="18813">MFQHWILSFLLLLVYAQQIHALEDLPAGVDIEEDTPGQVTINGDPTGNSTLGSDIPITATIFSGVPGPSTCRGNVIFQLTLPPPTPGAGPKQEQCYNLARVAGCGNFVASKEAGCEARLFSEPGCRMYLNTAVFIPELRAVGGMWRSVGLRCGVPAPDPESLGPPPLAGLMRRPGRR</sequence>
<evidence type="ECO:0000313" key="3">
    <source>
        <dbReference type="Proteomes" id="UP001273166"/>
    </source>
</evidence>
<dbReference type="Proteomes" id="UP001273166">
    <property type="component" value="Unassembled WGS sequence"/>
</dbReference>
<dbReference type="EMBL" id="JAUDZG010000006">
    <property type="protein sequence ID" value="KAK3303123.1"/>
    <property type="molecule type" value="Genomic_DNA"/>
</dbReference>
<keyword evidence="1" id="KW-0732">Signal</keyword>
<accession>A0AAJ0LZA8</accession>
<dbReference type="AlphaFoldDB" id="A0AAJ0LZA8"/>
<keyword evidence="3" id="KW-1185">Reference proteome</keyword>
<reference evidence="2" key="1">
    <citation type="journal article" date="2023" name="Mol. Phylogenet. Evol.">
        <title>Genome-scale phylogeny and comparative genomics of the fungal order Sordariales.</title>
        <authorList>
            <person name="Hensen N."/>
            <person name="Bonometti L."/>
            <person name="Westerberg I."/>
            <person name="Brannstrom I.O."/>
            <person name="Guillou S."/>
            <person name="Cros-Aarteil S."/>
            <person name="Calhoun S."/>
            <person name="Haridas S."/>
            <person name="Kuo A."/>
            <person name="Mondo S."/>
            <person name="Pangilinan J."/>
            <person name="Riley R."/>
            <person name="LaButti K."/>
            <person name="Andreopoulos B."/>
            <person name="Lipzen A."/>
            <person name="Chen C."/>
            <person name="Yan M."/>
            <person name="Daum C."/>
            <person name="Ng V."/>
            <person name="Clum A."/>
            <person name="Steindorff A."/>
            <person name="Ohm R.A."/>
            <person name="Martin F."/>
            <person name="Silar P."/>
            <person name="Natvig D.O."/>
            <person name="Lalanne C."/>
            <person name="Gautier V."/>
            <person name="Ament-Velasquez S.L."/>
            <person name="Kruys A."/>
            <person name="Hutchinson M.I."/>
            <person name="Powell A.J."/>
            <person name="Barry K."/>
            <person name="Miller A.N."/>
            <person name="Grigoriev I.V."/>
            <person name="Debuchy R."/>
            <person name="Gladieux P."/>
            <person name="Hiltunen Thoren M."/>
            <person name="Johannesson H."/>
        </authorList>
    </citation>
    <scope>NUCLEOTIDE SEQUENCE</scope>
    <source>
        <strain evidence="2">CBS 333.67</strain>
    </source>
</reference>
<reference evidence="2" key="2">
    <citation type="submission" date="2023-06" db="EMBL/GenBank/DDBJ databases">
        <authorList>
            <consortium name="Lawrence Berkeley National Laboratory"/>
            <person name="Mondo S.J."/>
            <person name="Hensen N."/>
            <person name="Bonometti L."/>
            <person name="Westerberg I."/>
            <person name="Brannstrom I.O."/>
            <person name="Guillou S."/>
            <person name="Cros-Aarteil S."/>
            <person name="Calhoun S."/>
            <person name="Haridas S."/>
            <person name="Kuo A."/>
            <person name="Pangilinan J."/>
            <person name="Riley R."/>
            <person name="Labutti K."/>
            <person name="Andreopoulos B."/>
            <person name="Lipzen A."/>
            <person name="Chen C."/>
            <person name="Yanf M."/>
            <person name="Daum C."/>
            <person name="Ng V."/>
            <person name="Clum A."/>
            <person name="Steindorff A."/>
            <person name="Ohm R."/>
            <person name="Martin F."/>
            <person name="Silar P."/>
            <person name="Natvig D."/>
            <person name="Lalanne C."/>
            <person name="Gautier V."/>
            <person name="Ament-Velasquez S.L."/>
            <person name="Kruys A."/>
            <person name="Hutchinson M.I."/>
            <person name="Powell A.J."/>
            <person name="Barry K."/>
            <person name="Miller A.N."/>
            <person name="Grigoriev I.V."/>
            <person name="Debuchy R."/>
            <person name="Gladieux P."/>
            <person name="Thoren M.H."/>
            <person name="Johannesson H."/>
        </authorList>
    </citation>
    <scope>NUCLEOTIDE SEQUENCE</scope>
    <source>
        <strain evidence="2">CBS 333.67</strain>
    </source>
</reference>
<proteinExistence type="predicted"/>
<name>A0AAJ0LZA8_9PEZI</name>
<dbReference type="GeneID" id="87888551"/>
<feature type="chain" id="PRO_5042591759" evidence="1">
    <location>
        <begin position="22"/>
        <end position="177"/>
    </location>
</feature>
<evidence type="ECO:0000313" key="2">
    <source>
        <dbReference type="EMBL" id="KAK3303123.1"/>
    </source>
</evidence>
<dbReference type="RefSeq" id="XP_062718903.1">
    <property type="nucleotide sequence ID" value="XM_062869722.1"/>
</dbReference>
<feature type="signal peptide" evidence="1">
    <location>
        <begin position="1"/>
        <end position="21"/>
    </location>
</feature>
<organism evidence="2 3">
    <name type="scientific">Chaetomium strumarium</name>
    <dbReference type="NCBI Taxonomy" id="1170767"/>
    <lineage>
        <taxon>Eukaryota</taxon>
        <taxon>Fungi</taxon>
        <taxon>Dikarya</taxon>
        <taxon>Ascomycota</taxon>
        <taxon>Pezizomycotina</taxon>
        <taxon>Sordariomycetes</taxon>
        <taxon>Sordariomycetidae</taxon>
        <taxon>Sordariales</taxon>
        <taxon>Chaetomiaceae</taxon>
        <taxon>Chaetomium</taxon>
    </lineage>
</organism>
<evidence type="ECO:0000256" key="1">
    <source>
        <dbReference type="SAM" id="SignalP"/>
    </source>
</evidence>
<protein>
    <submittedName>
        <fullName evidence="2">Uncharacterized protein</fullName>
    </submittedName>
</protein>
<comment type="caution">
    <text evidence="2">The sequence shown here is derived from an EMBL/GenBank/DDBJ whole genome shotgun (WGS) entry which is preliminary data.</text>
</comment>